<dbReference type="Proteomes" id="UP000022910">
    <property type="component" value="Unassembled WGS sequence"/>
</dbReference>
<reference evidence="1 2" key="1">
    <citation type="submission" date="2014-02" db="EMBL/GenBank/DDBJ databases">
        <title>Single nucleus genome sequencing reveals high similarity among nuclei of an endomycorrhizal fungus.</title>
        <authorList>
            <person name="Lin K."/>
            <person name="Geurts R."/>
            <person name="Zhang Z."/>
            <person name="Limpens E."/>
            <person name="Saunders D.G."/>
            <person name="Mu D."/>
            <person name="Pang E."/>
            <person name="Cao H."/>
            <person name="Cha H."/>
            <person name="Lin T."/>
            <person name="Zhou Q."/>
            <person name="Shang Y."/>
            <person name="Li Y."/>
            <person name="Ivanov S."/>
            <person name="Sharma T."/>
            <person name="Velzen R.V."/>
            <person name="Ruijter N.D."/>
            <person name="Aanen D.K."/>
            <person name="Win J."/>
            <person name="Kamoun S."/>
            <person name="Bisseling T."/>
            <person name="Huang S."/>
        </authorList>
    </citation>
    <scope>NUCLEOTIDE SEQUENCE [LARGE SCALE GENOMIC DNA]</scope>
    <source>
        <strain evidence="2">DAOM197198w</strain>
    </source>
</reference>
<organism evidence="1 2">
    <name type="scientific">Rhizophagus irregularis (strain DAOM 197198w)</name>
    <name type="common">Glomus intraradices</name>
    <dbReference type="NCBI Taxonomy" id="1432141"/>
    <lineage>
        <taxon>Eukaryota</taxon>
        <taxon>Fungi</taxon>
        <taxon>Fungi incertae sedis</taxon>
        <taxon>Mucoromycota</taxon>
        <taxon>Glomeromycotina</taxon>
        <taxon>Glomeromycetes</taxon>
        <taxon>Glomerales</taxon>
        <taxon>Glomeraceae</taxon>
        <taxon>Rhizophagus</taxon>
    </lineage>
</organism>
<protein>
    <submittedName>
        <fullName evidence="1">Uncharacterized protein</fullName>
    </submittedName>
</protein>
<proteinExistence type="predicted"/>
<gene>
    <name evidence="1" type="ORF">RirG_088750</name>
</gene>
<keyword evidence="2" id="KW-1185">Reference proteome</keyword>
<accession>A0A015JLA8</accession>
<comment type="caution">
    <text evidence="1">The sequence shown here is derived from an EMBL/GenBank/DDBJ whole genome shotgun (WGS) entry which is preliminary data.</text>
</comment>
<evidence type="ECO:0000313" key="1">
    <source>
        <dbReference type="EMBL" id="EXX70297.1"/>
    </source>
</evidence>
<dbReference type="AlphaFoldDB" id="A0A015JLA8"/>
<dbReference type="EMBL" id="JEMT01016626">
    <property type="protein sequence ID" value="EXX70297.1"/>
    <property type="molecule type" value="Genomic_DNA"/>
</dbReference>
<sequence length="80" mass="9170">MQNSCSVREEDISLVTAVSQPDAKPENHLASNDISDPVIDQHQVNELKKRKTDAFLGEVYKKSVSNDIRQRNRKKKLLHK</sequence>
<dbReference type="HOGENOM" id="CLU_2591029_0_0_1"/>
<evidence type="ECO:0000313" key="2">
    <source>
        <dbReference type="Proteomes" id="UP000022910"/>
    </source>
</evidence>
<name>A0A015JLA8_RHIIW</name>